<evidence type="ECO:0000256" key="1">
    <source>
        <dbReference type="SAM" id="MobiDB-lite"/>
    </source>
</evidence>
<dbReference type="InParanoid" id="A0A672Z328"/>
<name>A0A672Z328_9TELE</name>
<protein>
    <recommendedName>
        <fullName evidence="2">DUF4939 domain-containing protein</fullName>
    </recommendedName>
</protein>
<dbReference type="Pfam" id="PF16297">
    <property type="entry name" value="DUF4939"/>
    <property type="match status" value="1"/>
</dbReference>
<reference evidence="3" key="3">
    <citation type="submission" date="2025-09" db="UniProtKB">
        <authorList>
            <consortium name="Ensembl"/>
        </authorList>
    </citation>
    <scope>IDENTIFICATION</scope>
</reference>
<dbReference type="InterPro" id="IPR032549">
    <property type="entry name" value="DUF4939"/>
</dbReference>
<feature type="domain" description="DUF4939" evidence="2">
    <location>
        <begin position="70"/>
        <end position="158"/>
    </location>
</feature>
<organism evidence="3 4">
    <name type="scientific">Sphaeramia orbicularis</name>
    <name type="common">orbiculate cardinalfish</name>
    <dbReference type="NCBI Taxonomy" id="375764"/>
    <lineage>
        <taxon>Eukaryota</taxon>
        <taxon>Metazoa</taxon>
        <taxon>Chordata</taxon>
        <taxon>Craniata</taxon>
        <taxon>Vertebrata</taxon>
        <taxon>Euteleostomi</taxon>
        <taxon>Actinopterygii</taxon>
        <taxon>Neopterygii</taxon>
        <taxon>Teleostei</taxon>
        <taxon>Neoteleostei</taxon>
        <taxon>Acanthomorphata</taxon>
        <taxon>Gobiaria</taxon>
        <taxon>Kurtiformes</taxon>
        <taxon>Apogonoidei</taxon>
        <taxon>Apogonidae</taxon>
        <taxon>Apogoninae</taxon>
        <taxon>Sphaeramia</taxon>
    </lineage>
</organism>
<reference evidence="3" key="2">
    <citation type="submission" date="2025-08" db="UniProtKB">
        <authorList>
            <consortium name="Ensembl"/>
        </authorList>
    </citation>
    <scope>IDENTIFICATION</scope>
</reference>
<dbReference type="Proteomes" id="UP000472271">
    <property type="component" value="Chromosome 10"/>
</dbReference>
<sequence>MNPAELTQVQEAIQFQGHRLGGHERALHSLVDRMTQLATQVSQLTRTQAVAAAVSGESRAANPPVRDSAEPNIPAPSKYSGNPDTCRDFLTQIQLIFDSQPVRFAKDSVKIAYLASLLEGPPLSYFNALYEQGSPAVLSFSALLSELKRVYSWCKDCETRC</sequence>
<evidence type="ECO:0000313" key="4">
    <source>
        <dbReference type="Proteomes" id="UP000472271"/>
    </source>
</evidence>
<reference evidence="3" key="1">
    <citation type="submission" date="2019-06" db="EMBL/GenBank/DDBJ databases">
        <authorList>
            <consortium name="Wellcome Sanger Institute Data Sharing"/>
        </authorList>
    </citation>
    <scope>NUCLEOTIDE SEQUENCE [LARGE SCALE GENOMIC DNA]</scope>
</reference>
<keyword evidence="4" id="KW-1185">Reference proteome</keyword>
<evidence type="ECO:0000259" key="2">
    <source>
        <dbReference type="Pfam" id="PF16297"/>
    </source>
</evidence>
<accession>A0A672Z328</accession>
<dbReference type="AlphaFoldDB" id="A0A672Z328"/>
<feature type="region of interest" description="Disordered" evidence="1">
    <location>
        <begin position="55"/>
        <end position="81"/>
    </location>
</feature>
<proteinExistence type="predicted"/>
<dbReference type="Ensembl" id="ENSSORT00005011567.1">
    <property type="protein sequence ID" value="ENSSORP00005011190.1"/>
    <property type="gene ID" value="ENSSORG00005006013.1"/>
</dbReference>
<evidence type="ECO:0000313" key="3">
    <source>
        <dbReference type="Ensembl" id="ENSSORP00005011190.1"/>
    </source>
</evidence>